<dbReference type="InterPro" id="IPR002123">
    <property type="entry name" value="Plipid/glycerol_acylTrfase"/>
</dbReference>
<dbReference type="Proteomes" id="UP000586042">
    <property type="component" value="Unassembled WGS sequence"/>
</dbReference>
<dbReference type="EMBL" id="JABWGN010000011">
    <property type="protein sequence ID" value="NUW35565.1"/>
    <property type="molecule type" value="Genomic_DNA"/>
</dbReference>
<dbReference type="RefSeq" id="WP_175592975.1">
    <property type="nucleotide sequence ID" value="NZ_JABWGN010000011.1"/>
</dbReference>
<protein>
    <submittedName>
        <fullName evidence="4">1-acyl-sn-glycerol-3-phosphate acyltransferase</fullName>
    </submittedName>
</protein>
<comment type="caution">
    <text evidence="4">The sequence shown here is derived from an EMBL/GenBank/DDBJ whole genome shotgun (WGS) entry which is preliminary data.</text>
</comment>
<accession>A0A7Y6ICA8</accession>
<dbReference type="GO" id="GO:0005886">
    <property type="term" value="C:plasma membrane"/>
    <property type="evidence" value="ECO:0007669"/>
    <property type="project" value="TreeGrafter"/>
</dbReference>
<feature type="domain" description="Phospholipid/glycerol acyltransferase" evidence="3">
    <location>
        <begin position="39"/>
        <end position="154"/>
    </location>
</feature>
<name>A0A7Y6ICA8_9ACTN</name>
<dbReference type="GO" id="GO:0003841">
    <property type="term" value="F:1-acylglycerol-3-phosphate O-acyltransferase activity"/>
    <property type="evidence" value="ECO:0007669"/>
    <property type="project" value="TreeGrafter"/>
</dbReference>
<evidence type="ECO:0000259" key="3">
    <source>
        <dbReference type="SMART" id="SM00563"/>
    </source>
</evidence>
<evidence type="ECO:0000313" key="4">
    <source>
        <dbReference type="EMBL" id="NUW35565.1"/>
    </source>
</evidence>
<reference evidence="4 5" key="1">
    <citation type="submission" date="2020-06" db="EMBL/GenBank/DDBJ databases">
        <title>Nonomuraea sp. SMC257, a novel actinomycete isolated from soil.</title>
        <authorList>
            <person name="Chanama M."/>
        </authorList>
    </citation>
    <scope>NUCLEOTIDE SEQUENCE [LARGE SCALE GENOMIC DNA]</scope>
    <source>
        <strain evidence="4 5">SMC257</strain>
    </source>
</reference>
<keyword evidence="1 4" id="KW-0808">Transferase</keyword>
<gene>
    <name evidence="4" type="ORF">HTZ77_29650</name>
</gene>
<dbReference type="PANTHER" id="PTHR10434">
    <property type="entry name" value="1-ACYL-SN-GLYCEROL-3-PHOSPHATE ACYLTRANSFERASE"/>
    <property type="match status" value="1"/>
</dbReference>
<dbReference type="GO" id="GO:0006654">
    <property type="term" value="P:phosphatidic acid biosynthetic process"/>
    <property type="evidence" value="ECO:0007669"/>
    <property type="project" value="TreeGrafter"/>
</dbReference>
<dbReference type="SMART" id="SM00563">
    <property type="entry name" value="PlsC"/>
    <property type="match status" value="1"/>
</dbReference>
<dbReference type="PANTHER" id="PTHR10434:SF11">
    <property type="entry name" value="1-ACYL-SN-GLYCEROL-3-PHOSPHATE ACYLTRANSFERASE"/>
    <property type="match status" value="1"/>
</dbReference>
<dbReference type="Pfam" id="PF01553">
    <property type="entry name" value="Acyltransferase"/>
    <property type="match status" value="1"/>
</dbReference>
<organism evidence="4 5">
    <name type="scientific">Nonomuraea montanisoli</name>
    <dbReference type="NCBI Taxonomy" id="2741721"/>
    <lineage>
        <taxon>Bacteria</taxon>
        <taxon>Bacillati</taxon>
        <taxon>Actinomycetota</taxon>
        <taxon>Actinomycetes</taxon>
        <taxon>Streptosporangiales</taxon>
        <taxon>Streptosporangiaceae</taxon>
        <taxon>Nonomuraea</taxon>
    </lineage>
</organism>
<dbReference type="AlphaFoldDB" id="A0A7Y6ICA8"/>
<proteinExistence type="predicted"/>
<evidence type="ECO:0000256" key="1">
    <source>
        <dbReference type="ARBA" id="ARBA00022679"/>
    </source>
</evidence>
<evidence type="ECO:0000256" key="2">
    <source>
        <dbReference type="ARBA" id="ARBA00023315"/>
    </source>
</evidence>
<keyword evidence="5" id="KW-1185">Reference proteome</keyword>
<keyword evidence="2 4" id="KW-0012">Acyltransferase</keyword>
<dbReference type="CDD" id="cd07989">
    <property type="entry name" value="LPLAT_AGPAT-like"/>
    <property type="match status" value="1"/>
</dbReference>
<sequence length="226" mass="24723">MRNPIAYHVARNLFPGPAIRLAFGPQVIDRELLPRDGPAIIAANHLSFWDPVLIQLATRQRIVFAAKREYFSGPSAIGVFLRAAGMVPIDRRGGSDAEHALDILLAVLRRGGLVGIFPEGTRSRDGKLHRGRTGVGRLHLRSGAPIVPIAVLNTDEIQAAVRRYPAIKRATLRCGPSMTFGHVLDAAPEPVAARIVTDEVMCALQRLSGRPYVDEYGTWLRLGDDQ</sequence>
<dbReference type="SUPFAM" id="SSF69593">
    <property type="entry name" value="Glycerol-3-phosphate (1)-acyltransferase"/>
    <property type="match status" value="1"/>
</dbReference>
<evidence type="ECO:0000313" key="5">
    <source>
        <dbReference type="Proteomes" id="UP000586042"/>
    </source>
</evidence>